<evidence type="ECO:0000313" key="4">
    <source>
        <dbReference type="Proteomes" id="UP000179179"/>
    </source>
</evidence>
<feature type="region of interest" description="Disordered" evidence="1">
    <location>
        <begin position="95"/>
        <end position="118"/>
    </location>
</feature>
<evidence type="ECO:0000313" key="3">
    <source>
        <dbReference type="EMBL" id="OGM49716.1"/>
    </source>
</evidence>
<gene>
    <name evidence="3" type="ORF">ABOM_001886</name>
</gene>
<sequence length="1104" mass="116757">MPPLLTYDAKDDTLQMMAAIRDSIRTDSDTGMTVNGLIGRGNALRVMIVGDSMTQGQEGDYTWRYRIWQWFKEQGVAVDFVGPYTGTVQPDHPAAPAVPALYGQKPLPGKPKTSGGYAADVSPDFDKDHFAVWGRAAAVDKGLIYDVLSTYPADLMLLMLGFNDMGWFYSDSGGTLDSIHTLVTNARSVNPKLKFAIANVPQRSFIGGREDLPVSTNIYNALLRDSIPKWSTADSSISLVELQENYDLKDFKIGNSPLSIPDNLPGRPLSVPSNFKVFTSATGVTATWDPVYGAYSYDVQSRIQGGIPNFSPGSVSTPRWDSTWPIDGWVYEVRVRASAGDNFKGDWTSVLSATAHPQTAAAPRNVVVKATTTGFDISWDPPTGAYTDSIIEYNVLYWDKSVDCTFITGGAFTGTSGHIDNLKSGHYYFIAIETWNSAGEGFPAIVTGVVPGAGTPAPPADLKIFANDPTTVHMTWGKSANAAGYRLWNRNVHDSTSVLTAQNGTVETTCSDQYFLFPGTWNYEWCVSAFNGDLESERGACVLAPSPTAGGSAAQTCPPPPAWCPNGGGAGDGGSGGGGSGGSTSPPTPAGDARVFCAPPLAAPGLGVSTVFVRVQVIALSAGALGQAAHNVAVMGSVVVTVASLWGALDWTVGRMAFAMVPTAGRELAAVLDASQALVQEVPAPAMMGVQVPTVLLEVGAVAQETTAVVVQGKAARTESVLEMTATHAKGRTVMMGAVSETTEYTVPALTDTAVVKAHTALRVLAWDVAAQAFWDCSANAFLLAVPVALGLGVAVWDPVAVVRALVAAAAVEMDVLATTLKVRDGNELQGGLLSHELWRYFTYNSMFHNRMLHHARLRNQGHNSDHSNNNESLPTANRQCTTSGEGTTTTQPSTTTSSQPSGTTSIPIPTVSDPGSFPVYCFNDHNDGSFASFDTASVSSAVSSLCGSGNTLNPQGPPYNYVYSGQAGINVIASLQWADNQSGCHPEKGVKLVKDKCTSAYQKIVSKCDKGNADKYGGAFIVSSDDGCIQWMVYAQKAENKCSCNENGCTPESPACCASGTCGTDQQVTLARVQFIAPSEVDTLFSSRLSSLLEVGNRSTPIP</sequence>
<dbReference type="InterPro" id="IPR036514">
    <property type="entry name" value="SGNH_hydro_sf"/>
</dbReference>
<dbReference type="Gene3D" id="2.60.40.10">
    <property type="entry name" value="Immunoglobulins"/>
    <property type="match status" value="2"/>
</dbReference>
<protein>
    <recommendedName>
        <fullName evidence="2">Fibronectin type-III domain-containing protein</fullName>
    </recommendedName>
</protein>
<reference evidence="3 4" key="1">
    <citation type="journal article" date="2016" name="Genome Biol. Evol.">
        <title>Draft genome sequence of an aflatoxigenic Aspergillus species, A. bombycis.</title>
        <authorList>
            <person name="Moore G.G."/>
            <person name="Mack B.M."/>
            <person name="Beltz S.B."/>
            <person name="Gilbert M.K."/>
        </authorList>
    </citation>
    <scope>NUCLEOTIDE SEQUENCE [LARGE SCALE GENOMIC DNA]</scope>
    <source>
        <strain evidence="4">NRRL 26010</strain>
    </source>
</reference>
<dbReference type="OrthoDB" id="2119228at2759"/>
<dbReference type="InterPro" id="IPR036116">
    <property type="entry name" value="FN3_sf"/>
</dbReference>
<feature type="region of interest" description="Disordered" evidence="1">
    <location>
        <begin position="564"/>
        <end position="591"/>
    </location>
</feature>
<comment type="caution">
    <text evidence="3">The sequence shown here is derived from an EMBL/GenBank/DDBJ whole genome shotgun (WGS) entry which is preliminary data.</text>
</comment>
<proteinExistence type="predicted"/>
<dbReference type="SMART" id="SM00060">
    <property type="entry name" value="FN3"/>
    <property type="match status" value="3"/>
</dbReference>
<feature type="region of interest" description="Disordered" evidence="1">
    <location>
        <begin position="860"/>
        <end position="910"/>
    </location>
</feature>
<accession>A0A1F8AD97</accession>
<dbReference type="Proteomes" id="UP000179179">
    <property type="component" value="Unassembled WGS sequence"/>
</dbReference>
<organism evidence="3 4">
    <name type="scientific">Aspergillus bombycis</name>
    <dbReference type="NCBI Taxonomy" id="109264"/>
    <lineage>
        <taxon>Eukaryota</taxon>
        <taxon>Fungi</taxon>
        <taxon>Dikarya</taxon>
        <taxon>Ascomycota</taxon>
        <taxon>Pezizomycotina</taxon>
        <taxon>Eurotiomycetes</taxon>
        <taxon>Eurotiomycetidae</taxon>
        <taxon>Eurotiales</taxon>
        <taxon>Aspergillaceae</taxon>
        <taxon>Aspergillus</taxon>
    </lineage>
</organism>
<dbReference type="EMBL" id="LYCR01000007">
    <property type="protein sequence ID" value="OGM49716.1"/>
    <property type="molecule type" value="Genomic_DNA"/>
</dbReference>
<feature type="compositionally biased region" description="Polar residues" evidence="1">
    <location>
        <begin position="861"/>
        <end position="881"/>
    </location>
</feature>
<evidence type="ECO:0000256" key="1">
    <source>
        <dbReference type="SAM" id="MobiDB-lite"/>
    </source>
</evidence>
<dbReference type="SUPFAM" id="SSF52266">
    <property type="entry name" value="SGNH hydrolase"/>
    <property type="match status" value="1"/>
</dbReference>
<dbReference type="PROSITE" id="PS50853">
    <property type="entry name" value="FN3"/>
    <property type="match status" value="1"/>
</dbReference>
<name>A0A1F8AD97_9EURO</name>
<evidence type="ECO:0000259" key="2">
    <source>
        <dbReference type="PROSITE" id="PS50853"/>
    </source>
</evidence>
<dbReference type="SUPFAM" id="SSF49265">
    <property type="entry name" value="Fibronectin type III"/>
    <property type="match status" value="2"/>
</dbReference>
<dbReference type="Gene3D" id="3.40.50.1110">
    <property type="entry name" value="SGNH hydrolase"/>
    <property type="match status" value="1"/>
</dbReference>
<dbReference type="InterPro" id="IPR003961">
    <property type="entry name" value="FN3_dom"/>
</dbReference>
<dbReference type="InterPro" id="IPR013783">
    <property type="entry name" value="Ig-like_fold"/>
</dbReference>
<feature type="compositionally biased region" description="Low complexity" evidence="1">
    <location>
        <begin position="882"/>
        <end position="910"/>
    </location>
</feature>
<dbReference type="STRING" id="109264.A0A1F8AD97"/>
<feature type="compositionally biased region" description="Gly residues" evidence="1">
    <location>
        <begin position="566"/>
        <end position="582"/>
    </location>
</feature>
<dbReference type="CDD" id="cd00063">
    <property type="entry name" value="FN3"/>
    <property type="match status" value="2"/>
</dbReference>
<keyword evidence="4" id="KW-1185">Reference proteome</keyword>
<dbReference type="GeneID" id="34445276"/>
<dbReference type="AlphaFoldDB" id="A0A1F8AD97"/>
<dbReference type="RefSeq" id="XP_022393433.1">
    <property type="nucleotide sequence ID" value="XM_022529016.1"/>
</dbReference>
<dbReference type="Pfam" id="PF00041">
    <property type="entry name" value="fn3"/>
    <property type="match status" value="1"/>
</dbReference>
<feature type="domain" description="Fibronectin type-III" evidence="2">
    <location>
        <begin position="362"/>
        <end position="458"/>
    </location>
</feature>